<dbReference type="RefSeq" id="XP_033377971.1">
    <property type="nucleotide sequence ID" value="XM_033534249.1"/>
</dbReference>
<dbReference type="InterPro" id="IPR053037">
    <property type="entry name" value="Pericyclase_pydY-like"/>
</dbReference>
<gene>
    <name evidence="1" type="ORF">BU24DRAFT_497220</name>
</gene>
<sequence>MAAPQDVTLKQLDGKWTLNKKLSGSTDPLLSLQGVNWVIRKAIGVTTITLDVSSYVQDDVLRIDIEQTSSSGMSGTTEKRVLDWSPQPQEDHIFGKCTVRTRLVEGIQQDGKTIPALEQQTPVSNEKVASFLKGLSLADGPSDGYLAGEEDIFVHFFVRHLEKDWTAEQIWGFEMIDDDRHWVRRVVVANVEGDFHEARLVYDFLGKK</sequence>
<dbReference type="PANTHER" id="PTHR38115">
    <property type="entry name" value="LIPOCALIN-LIKE DOMAIN-CONTAINING PROTEIN"/>
    <property type="match status" value="1"/>
</dbReference>
<accession>A0A6A5X9I8</accession>
<name>A0A6A5X9I8_9PLEO</name>
<reference evidence="1" key="1">
    <citation type="journal article" date="2020" name="Stud. Mycol.">
        <title>101 Dothideomycetes genomes: a test case for predicting lifestyles and emergence of pathogens.</title>
        <authorList>
            <person name="Haridas S."/>
            <person name="Albert R."/>
            <person name="Binder M."/>
            <person name="Bloem J."/>
            <person name="Labutti K."/>
            <person name="Salamov A."/>
            <person name="Andreopoulos B."/>
            <person name="Baker S."/>
            <person name="Barry K."/>
            <person name="Bills G."/>
            <person name="Bluhm B."/>
            <person name="Cannon C."/>
            <person name="Castanera R."/>
            <person name="Culley D."/>
            <person name="Daum C."/>
            <person name="Ezra D."/>
            <person name="Gonzalez J."/>
            <person name="Henrissat B."/>
            <person name="Kuo A."/>
            <person name="Liang C."/>
            <person name="Lipzen A."/>
            <person name="Lutzoni F."/>
            <person name="Magnuson J."/>
            <person name="Mondo S."/>
            <person name="Nolan M."/>
            <person name="Ohm R."/>
            <person name="Pangilinan J."/>
            <person name="Park H.-J."/>
            <person name="Ramirez L."/>
            <person name="Alfaro M."/>
            <person name="Sun H."/>
            <person name="Tritt A."/>
            <person name="Yoshinaga Y."/>
            <person name="Zwiers L.-H."/>
            <person name="Turgeon B."/>
            <person name="Goodwin S."/>
            <person name="Spatafora J."/>
            <person name="Crous P."/>
            <person name="Grigoriev I."/>
        </authorList>
    </citation>
    <scope>NUCLEOTIDE SEQUENCE</scope>
    <source>
        <strain evidence="1">CBS 175.79</strain>
    </source>
</reference>
<organism evidence="1 2">
    <name type="scientific">Aaosphaeria arxii CBS 175.79</name>
    <dbReference type="NCBI Taxonomy" id="1450172"/>
    <lineage>
        <taxon>Eukaryota</taxon>
        <taxon>Fungi</taxon>
        <taxon>Dikarya</taxon>
        <taxon>Ascomycota</taxon>
        <taxon>Pezizomycotina</taxon>
        <taxon>Dothideomycetes</taxon>
        <taxon>Pleosporomycetidae</taxon>
        <taxon>Pleosporales</taxon>
        <taxon>Pleosporales incertae sedis</taxon>
        <taxon>Aaosphaeria</taxon>
    </lineage>
</organism>
<dbReference type="EMBL" id="ML978078">
    <property type="protein sequence ID" value="KAF2009632.1"/>
    <property type="molecule type" value="Genomic_DNA"/>
</dbReference>
<evidence type="ECO:0000313" key="1">
    <source>
        <dbReference type="EMBL" id="KAF2009632.1"/>
    </source>
</evidence>
<dbReference type="PANTHER" id="PTHR38115:SF1">
    <property type="entry name" value="LIPOCALIN-LIKE DOMAIN-CONTAINING PROTEIN"/>
    <property type="match status" value="1"/>
</dbReference>
<evidence type="ECO:0000313" key="2">
    <source>
        <dbReference type="Proteomes" id="UP000799778"/>
    </source>
</evidence>
<protein>
    <recommendedName>
        <fullName evidence="3">Calycin-like protein</fullName>
    </recommendedName>
</protein>
<proteinExistence type="predicted"/>
<dbReference type="OrthoDB" id="425354at2759"/>
<keyword evidence="2" id="KW-1185">Reference proteome</keyword>
<dbReference type="AlphaFoldDB" id="A0A6A5X9I8"/>
<dbReference type="GeneID" id="54291646"/>
<evidence type="ECO:0008006" key="3">
    <source>
        <dbReference type="Google" id="ProtNLM"/>
    </source>
</evidence>
<dbReference type="Proteomes" id="UP000799778">
    <property type="component" value="Unassembled WGS sequence"/>
</dbReference>